<comment type="similarity">
    <text evidence="7">Belongs to the binding-protein-dependent transport system permease family.</text>
</comment>
<keyword evidence="10" id="KW-1185">Reference proteome</keyword>
<dbReference type="EMBL" id="JACVVD010000002">
    <property type="protein sequence ID" value="MBD0379738.1"/>
    <property type="molecule type" value="Genomic_DNA"/>
</dbReference>
<evidence type="ECO:0000256" key="2">
    <source>
        <dbReference type="ARBA" id="ARBA00022448"/>
    </source>
</evidence>
<evidence type="ECO:0000256" key="5">
    <source>
        <dbReference type="ARBA" id="ARBA00022989"/>
    </source>
</evidence>
<reference evidence="9" key="1">
    <citation type="submission" date="2020-09" db="EMBL/GenBank/DDBJ databases">
        <title>Draft Genome Sequence of Paenibacillus sp. WST5.</title>
        <authorList>
            <person name="Bao Z."/>
        </authorList>
    </citation>
    <scope>NUCLEOTIDE SEQUENCE</scope>
    <source>
        <strain evidence="9">WST5</strain>
    </source>
</reference>
<dbReference type="PANTHER" id="PTHR43744:SF9">
    <property type="entry name" value="POLYGALACTURONAN_RHAMNOGALACTURONAN TRANSPORT SYSTEM PERMEASE PROTEIN YTCP"/>
    <property type="match status" value="1"/>
</dbReference>
<dbReference type="Proteomes" id="UP000650466">
    <property type="component" value="Unassembled WGS sequence"/>
</dbReference>
<dbReference type="CDD" id="cd06261">
    <property type="entry name" value="TM_PBP2"/>
    <property type="match status" value="1"/>
</dbReference>
<feature type="transmembrane region" description="Helical" evidence="7">
    <location>
        <begin position="83"/>
        <end position="100"/>
    </location>
</feature>
<keyword evidence="4 7" id="KW-0812">Transmembrane</keyword>
<feature type="transmembrane region" description="Helical" evidence="7">
    <location>
        <begin position="142"/>
        <end position="162"/>
    </location>
</feature>
<gene>
    <name evidence="9" type="ORF">ICC18_06410</name>
</gene>
<dbReference type="Pfam" id="PF00528">
    <property type="entry name" value="BPD_transp_1"/>
    <property type="match status" value="1"/>
</dbReference>
<evidence type="ECO:0000256" key="6">
    <source>
        <dbReference type="ARBA" id="ARBA00023136"/>
    </source>
</evidence>
<keyword evidence="2 7" id="KW-0813">Transport</keyword>
<evidence type="ECO:0000256" key="1">
    <source>
        <dbReference type="ARBA" id="ARBA00004651"/>
    </source>
</evidence>
<dbReference type="AlphaFoldDB" id="A0A926QIL4"/>
<feature type="transmembrane region" description="Helical" evidence="7">
    <location>
        <begin position="13"/>
        <end position="35"/>
    </location>
</feature>
<comment type="caution">
    <text evidence="9">The sequence shown here is derived from an EMBL/GenBank/DDBJ whole genome shotgun (WGS) entry which is preliminary data.</text>
</comment>
<dbReference type="PANTHER" id="PTHR43744">
    <property type="entry name" value="ABC TRANSPORTER PERMEASE PROTEIN MG189-RELATED-RELATED"/>
    <property type="match status" value="1"/>
</dbReference>
<evidence type="ECO:0000313" key="10">
    <source>
        <dbReference type="Proteomes" id="UP000650466"/>
    </source>
</evidence>
<comment type="subcellular location">
    <subcellularLocation>
        <location evidence="1 7">Cell membrane</location>
        <topology evidence="1 7">Multi-pass membrane protein</topology>
    </subcellularLocation>
</comment>
<feature type="transmembrane region" description="Helical" evidence="7">
    <location>
        <begin position="112"/>
        <end position="130"/>
    </location>
</feature>
<accession>A0A926QIL4</accession>
<keyword evidence="6 7" id="KW-0472">Membrane</keyword>
<name>A0A926QIL4_9BACL</name>
<evidence type="ECO:0000259" key="8">
    <source>
        <dbReference type="PROSITE" id="PS50928"/>
    </source>
</evidence>
<keyword evidence="5 7" id="KW-1133">Transmembrane helix</keyword>
<dbReference type="InterPro" id="IPR035906">
    <property type="entry name" value="MetI-like_sf"/>
</dbReference>
<evidence type="ECO:0000256" key="4">
    <source>
        <dbReference type="ARBA" id="ARBA00022692"/>
    </source>
</evidence>
<protein>
    <submittedName>
        <fullName evidence="9">Carbohydrate ABC transporter permease</fullName>
    </submittedName>
</protein>
<dbReference type="SUPFAM" id="SSF161098">
    <property type="entry name" value="MetI-like"/>
    <property type="match status" value="1"/>
</dbReference>
<dbReference type="InterPro" id="IPR000515">
    <property type="entry name" value="MetI-like"/>
</dbReference>
<dbReference type="Gene3D" id="1.10.3720.10">
    <property type="entry name" value="MetI-like"/>
    <property type="match status" value="1"/>
</dbReference>
<keyword evidence="3" id="KW-1003">Cell membrane</keyword>
<evidence type="ECO:0000256" key="7">
    <source>
        <dbReference type="RuleBase" id="RU363032"/>
    </source>
</evidence>
<feature type="transmembrane region" description="Helical" evidence="7">
    <location>
        <begin position="254"/>
        <end position="275"/>
    </location>
</feature>
<proteinExistence type="inferred from homology"/>
<evidence type="ECO:0000256" key="3">
    <source>
        <dbReference type="ARBA" id="ARBA00022475"/>
    </source>
</evidence>
<evidence type="ECO:0000313" key="9">
    <source>
        <dbReference type="EMBL" id="MBD0379738.1"/>
    </source>
</evidence>
<organism evidence="9 10">
    <name type="scientific">Paenibacillus sedimenti</name>
    <dbReference type="NCBI Taxonomy" id="2770274"/>
    <lineage>
        <taxon>Bacteria</taxon>
        <taxon>Bacillati</taxon>
        <taxon>Bacillota</taxon>
        <taxon>Bacilli</taxon>
        <taxon>Bacillales</taxon>
        <taxon>Paenibacillaceae</taxon>
        <taxon>Paenibacillus</taxon>
    </lineage>
</organism>
<dbReference type="RefSeq" id="WP_188173527.1">
    <property type="nucleotide sequence ID" value="NZ_JACVVD010000002.1"/>
</dbReference>
<dbReference type="GO" id="GO:0055085">
    <property type="term" value="P:transmembrane transport"/>
    <property type="evidence" value="ECO:0007669"/>
    <property type="project" value="InterPro"/>
</dbReference>
<feature type="domain" description="ABC transmembrane type-1" evidence="8">
    <location>
        <begin position="75"/>
        <end position="275"/>
    </location>
</feature>
<sequence>MKEHSLFDRGIQTIIYCILIAISIVTLFPFFYVAMVSVTSESEVIRKGIVLIPDQFVWGAYKTVFSGSFGILTAYKITLLRTGIGTLLNMIATTLAAYVLSRKGLPGRSSILFMIIFTILFSGGTIPTYLVVKSLGLIDSLWALILPGLVSAFNLIIIKGFFEQLPSELLESATVDGAGELTMLWRIVLPLSLPSIVTIGLFYAVGHWNSYFDGVLYINDRSLWPLQVVLRTILLQSQMQDVSQQSNDASVSSVAIQMAAVIVSTVPILLVYPFVQKHFAKGVLIGAVKG</sequence>
<dbReference type="PROSITE" id="PS50928">
    <property type="entry name" value="ABC_TM1"/>
    <property type="match status" value="1"/>
</dbReference>
<feature type="transmembrane region" description="Helical" evidence="7">
    <location>
        <begin position="183"/>
        <end position="205"/>
    </location>
</feature>
<dbReference type="GO" id="GO:0005886">
    <property type="term" value="C:plasma membrane"/>
    <property type="evidence" value="ECO:0007669"/>
    <property type="project" value="UniProtKB-SubCell"/>
</dbReference>